<feature type="binding site" evidence="7">
    <location>
        <position position="156"/>
    </location>
    <ligand>
        <name>Fe cation</name>
        <dbReference type="ChEBI" id="CHEBI:24875"/>
        <label>1</label>
        <note>catalytic</note>
    </ligand>
</feature>
<keyword evidence="2 7" id="KW-0662">Pyridine nucleotide biosynthesis</keyword>
<dbReference type="PANTHER" id="PTHR15497:SF1">
    <property type="entry name" value="3-HYDROXYANTHRANILATE 3,4-DIOXYGENASE"/>
    <property type="match status" value="1"/>
</dbReference>
<dbReference type="GO" id="GO:0006569">
    <property type="term" value="P:L-tryptophan catabolic process"/>
    <property type="evidence" value="ECO:0007669"/>
    <property type="project" value="UniProtKB-UniRule"/>
</dbReference>
<dbReference type="PANTHER" id="PTHR15497">
    <property type="entry name" value="3-HYDROXYANTHRANILATE 3,4-DIOXYGENASE"/>
    <property type="match status" value="1"/>
</dbReference>
<comment type="function">
    <text evidence="1 7">Catalyzes the oxidative ring opening of 3-hydroxyanthranilate to 2-amino-3-carboxymuconate semialdehyde, which spontaneously cyclizes to quinolinate.</text>
</comment>
<dbReference type="HAMAP" id="MF_00825">
    <property type="entry name" value="3_HAO"/>
    <property type="match status" value="1"/>
</dbReference>
<evidence type="ECO:0000256" key="4">
    <source>
        <dbReference type="ARBA" id="ARBA00022964"/>
    </source>
</evidence>
<feature type="binding site" evidence="7">
    <location>
        <position position="112"/>
    </location>
    <ligand>
        <name>Fe cation</name>
        <dbReference type="ChEBI" id="CHEBI:24875"/>
        <label>1</label>
        <note>catalytic</note>
    </ligand>
</feature>
<reference evidence="8 9" key="2">
    <citation type="journal article" date="2016" name="Genome Announc.">
        <title>Complete Genome Sequence of Algoriphagus sp. Strain M8-2, Isolated from a Brackish Lake.</title>
        <authorList>
            <person name="Muraguchi Y."/>
            <person name="Kushimoto K."/>
            <person name="Ohtsubo Y."/>
            <person name="Suzuki T."/>
            <person name="Dohra H."/>
            <person name="Kimbara K."/>
            <person name="Shintani M."/>
        </authorList>
    </citation>
    <scope>NUCLEOTIDE SEQUENCE [LARGE SCALE GENOMIC DNA]</scope>
    <source>
        <strain evidence="8 9">M8-2</strain>
    </source>
</reference>
<dbReference type="AlphaFoldDB" id="A0A142EKN5"/>
<evidence type="ECO:0000256" key="1">
    <source>
        <dbReference type="ARBA" id="ARBA00002752"/>
    </source>
</evidence>
<keyword evidence="4 7" id="KW-0223">Dioxygenase</keyword>
<dbReference type="Gene3D" id="2.60.120.10">
    <property type="entry name" value="Jelly Rolls"/>
    <property type="match status" value="1"/>
</dbReference>
<feature type="binding site" evidence="7">
    <location>
        <position position="188"/>
    </location>
    <ligand>
        <name>Fe cation</name>
        <dbReference type="ChEBI" id="CHEBI:24875"/>
        <label>2</label>
    </ligand>
</feature>
<dbReference type="NCBIfam" id="NF009763">
    <property type="entry name" value="PRK13264.1"/>
    <property type="match status" value="1"/>
</dbReference>
<keyword evidence="9" id="KW-1185">Reference proteome</keyword>
<dbReference type="GO" id="GO:0008198">
    <property type="term" value="F:ferrous iron binding"/>
    <property type="evidence" value="ECO:0007669"/>
    <property type="project" value="UniProtKB-UniRule"/>
</dbReference>
<evidence type="ECO:0000256" key="5">
    <source>
        <dbReference type="ARBA" id="ARBA00023002"/>
    </source>
</evidence>
<evidence type="ECO:0000256" key="3">
    <source>
        <dbReference type="ARBA" id="ARBA00022723"/>
    </source>
</evidence>
<accession>A0A142EKN5</accession>
<evidence type="ECO:0000256" key="6">
    <source>
        <dbReference type="ARBA" id="ARBA00023004"/>
    </source>
</evidence>
<evidence type="ECO:0000313" key="9">
    <source>
        <dbReference type="Proteomes" id="UP000073816"/>
    </source>
</evidence>
<dbReference type="InterPro" id="IPR014710">
    <property type="entry name" value="RmlC-like_jellyroll"/>
</dbReference>
<comment type="pathway">
    <text evidence="7">Cofactor biosynthesis; NAD(+) biosynthesis; quinolinate from L-kynurenine: step 3/3.</text>
</comment>
<proteinExistence type="inferred from homology"/>
<name>A0A142EKN5_9BACT</name>
<evidence type="ECO:0000256" key="2">
    <source>
        <dbReference type="ARBA" id="ARBA00022642"/>
    </source>
</evidence>
<gene>
    <name evidence="7" type="primary">nbaC</name>
    <name evidence="8" type="ORF">AO498_04680</name>
</gene>
<dbReference type="KEGG" id="alm:AO498_04680"/>
<dbReference type="GO" id="GO:0009435">
    <property type="term" value="P:NAD+ biosynthetic process"/>
    <property type="evidence" value="ECO:0007669"/>
    <property type="project" value="UniProtKB-UniPathway"/>
</dbReference>
<dbReference type="EMBL" id="CP012836">
    <property type="protein sequence ID" value="AMQ55690.1"/>
    <property type="molecule type" value="Genomic_DNA"/>
</dbReference>
<feature type="binding site" evidence="7">
    <location>
        <position position="118"/>
    </location>
    <ligand>
        <name>substrate</name>
    </ligand>
</feature>
<protein>
    <recommendedName>
        <fullName evidence="7">3-hydroxyanthranilate 3,4-dioxygenase</fullName>
        <ecNumber evidence="7">1.13.11.6</ecNumber>
    </recommendedName>
    <alternativeName>
        <fullName evidence="7">3-hydroxyanthranilate oxygenase</fullName>
        <shortName evidence="7">3-HAO</shortName>
    </alternativeName>
    <alternativeName>
        <fullName evidence="7">3-hydroxyanthranilic acid dioxygenase</fullName>
        <shortName evidence="7">HAD</shortName>
    </alternativeName>
</protein>
<dbReference type="EC" id="1.13.11.6" evidence="7"/>
<keyword evidence="5 7" id="KW-0560">Oxidoreductase</keyword>
<dbReference type="Proteomes" id="UP000073816">
    <property type="component" value="Chromosome"/>
</dbReference>
<dbReference type="GO" id="GO:0043420">
    <property type="term" value="P:anthranilate metabolic process"/>
    <property type="evidence" value="ECO:0007669"/>
    <property type="project" value="UniProtKB-UniRule"/>
</dbReference>
<comment type="catalytic activity">
    <reaction evidence="7">
        <text>3-hydroxyanthranilate + O2 = (2Z,4Z)-2-amino-3-carboxymuconate 6-semialdehyde</text>
        <dbReference type="Rhea" id="RHEA:17953"/>
        <dbReference type="ChEBI" id="CHEBI:15379"/>
        <dbReference type="ChEBI" id="CHEBI:36559"/>
        <dbReference type="ChEBI" id="CHEBI:77612"/>
        <dbReference type="EC" id="1.13.11.6"/>
    </reaction>
</comment>
<evidence type="ECO:0000313" key="8">
    <source>
        <dbReference type="EMBL" id="AMQ55690.1"/>
    </source>
</evidence>
<feature type="binding site" evidence="7">
    <location>
        <position position="222"/>
    </location>
    <ligand>
        <name>Fe cation</name>
        <dbReference type="ChEBI" id="CHEBI:24875"/>
        <label>2</label>
    </ligand>
</feature>
<dbReference type="CDD" id="cd06123">
    <property type="entry name" value="cupin_HAO"/>
    <property type="match status" value="1"/>
</dbReference>
<feature type="binding site" evidence="7">
    <location>
        <position position="160"/>
    </location>
    <ligand>
        <name>substrate</name>
    </ligand>
</feature>
<dbReference type="Pfam" id="PF06052">
    <property type="entry name" value="3-HAO"/>
    <property type="match status" value="1"/>
</dbReference>
<dbReference type="InterPro" id="IPR011051">
    <property type="entry name" value="RmlC_Cupin_sf"/>
</dbReference>
<comment type="similarity">
    <text evidence="7">Belongs to the 3-HAO family.</text>
</comment>
<dbReference type="SUPFAM" id="SSF51182">
    <property type="entry name" value="RmlC-like cupins"/>
    <property type="match status" value="1"/>
</dbReference>
<dbReference type="NCBIfam" id="TIGR03037">
    <property type="entry name" value="anthran_nbaC"/>
    <property type="match status" value="1"/>
</dbReference>
<dbReference type="GO" id="GO:0000334">
    <property type="term" value="F:3-hydroxyanthranilate 3,4-dioxygenase activity"/>
    <property type="evidence" value="ECO:0007669"/>
    <property type="project" value="UniProtKB-UniRule"/>
</dbReference>
<dbReference type="UniPathway" id="UPA00253">
    <property type="reaction ID" value="UER00330"/>
</dbReference>
<sequence length="231" mass="27098">MTIYDLRPFYVPQALKIKLEPHEYENLITEIVLKPPGKTLQPEFFFSIPIFEFILIQIHQKMAVAKPFNFKKWIDDNRHLLKPPVGNQQVYKGNDDFIVMVVGGPNSRKDYHYDEGEEFFYQLEGDIILKIIEDGKPKDIEIKEGEIFLLPAKVPHSPRRPANTIGLVMERYRRPGEKDGFLWHCENCGEKLHEEYVELTDIVTQLPPIMERFWSNMDLRTCKSCGTVMEK</sequence>
<evidence type="ECO:0000256" key="7">
    <source>
        <dbReference type="HAMAP-Rule" id="MF_00825"/>
    </source>
</evidence>
<dbReference type="GO" id="GO:0005737">
    <property type="term" value="C:cytoplasm"/>
    <property type="evidence" value="ECO:0007669"/>
    <property type="project" value="TreeGrafter"/>
</dbReference>
<reference evidence="9" key="1">
    <citation type="submission" date="2015-09" db="EMBL/GenBank/DDBJ databases">
        <title>Complete sequence of Algoriphagus sp. M8-2.</title>
        <authorList>
            <person name="Shintani M."/>
        </authorList>
    </citation>
    <scope>NUCLEOTIDE SEQUENCE [LARGE SCALE GENOMIC DNA]</scope>
    <source>
        <strain evidence="9">M8-2</strain>
    </source>
</reference>
<dbReference type="STRING" id="1727163.AO498_04680"/>
<dbReference type="PATRIC" id="fig|1727163.4.peg.973"/>
<feature type="binding site" evidence="7">
    <location>
        <position position="185"/>
    </location>
    <ligand>
        <name>Fe cation</name>
        <dbReference type="ChEBI" id="CHEBI:24875"/>
        <label>2</label>
    </ligand>
</feature>
<organism evidence="8 9">
    <name type="scientific">Algoriphagus sanaruensis</name>
    <dbReference type="NCBI Taxonomy" id="1727163"/>
    <lineage>
        <taxon>Bacteria</taxon>
        <taxon>Pseudomonadati</taxon>
        <taxon>Bacteroidota</taxon>
        <taxon>Cytophagia</taxon>
        <taxon>Cytophagales</taxon>
        <taxon>Cyclobacteriaceae</taxon>
        <taxon>Algoriphagus</taxon>
    </lineage>
</organism>
<dbReference type="InterPro" id="IPR010329">
    <property type="entry name" value="3hydroanth_dOase"/>
</dbReference>
<feature type="binding site" evidence="7">
    <location>
        <position position="108"/>
    </location>
    <ligand>
        <name>O2</name>
        <dbReference type="ChEBI" id="CHEBI:15379"/>
    </ligand>
</feature>
<keyword evidence="6 7" id="KW-0408">Iron</keyword>
<keyword evidence="3 7" id="KW-0479">Metal-binding</keyword>
<comment type="cofactor">
    <cofactor evidence="7">
        <name>Fe(2+)</name>
        <dbReference type="ChEBI" id="CHEBI:29033"/>
    </cofactor>
    <text evidence="7">Binds 2 Fe(2+) ions per subunit.</text>
</comment>
<feature type="binding site" evidence="7">
    <location>
        <position position="225"/>
    </location>
    <ligand>
        <name>Fe cation</name>
        <dbReference type="ChEBI" id="CHEBI:24875"/>
        <label>2</label>
    </ligand>
</feature>
<dbReference type="GO" id="GO:0019805">
    <property type="term" value="P:quinolinate biosynthetic process"/>
    <property type="evidence" value="ECO:0007669"/>
    <property type="project" value="UniProtKB-UniRule"/>
</dbReference>
<feature type="binding site" evidence="7">
    <location>
        <position position="118"/>
    </location>
    <ligand>
        <name>Fe cation</name>
        <dbReference type="ChEBI" id="CHEBI:24875"/>
        <label>1</label>
        <note>catalytic</note>
    </ligand>
</feature>
<feature type="binding site" evidence="7">
    <location>
        <position position="170"/>
    </location>
    <ligand>
        <name>substrate</name>
    </ligand>
</feature>